<dbReference type="Proteomes" id="UP000315648">
    <property type="component" value="Unassembled WGS sequence"/>
</dbReference>
<name>A0A556QP45_9BACT</name>
<dbReference type="EMBL" id="VMBG01000001">
    <property type="protein sequence ID" value="TSJ78413.1"/>
    <property type="molecule type" value="Genomic_DNA"/>
</dbReference>
<gene>
    <name evidence="3" type="ORF">FPL22_03700</name>
</gene>
<keyword evidence="2" id="KW-0732">Signal</keyword>
<dbReference type="AlphaFoldDB" id="A0A556QP45"/>
<sequence length="459" mass="50034">MPVRIFCFLLLLVSGFTSLRAVTSVTSNGVTWTLMESRQTGAFVNGDPWVIGPVTVTSITNTLSSPDYTPRPGQSGSMVNPGTDAKQGYESSLKNYVAALNAALPNGRPLSVDNPLALPPGTTLVSTVSWLYNSSTDTEPGTPRFNPATNTPRPTLRSAAVLTVLSAVPPSDAFRPPYSGADKSIKFRASQLDYKKLPRLALPAGVTPPAFDVLANAFARSWIDHVNGWQADWTHPSLNMPNYGRDMGRLVGDATLRLFTDDDAPRANPDKNHLIIGLVQYGIDSAGIADNGGGWPADGGHGLGRKWPILFAGALIKDAHMLDAGRWPTRFQENEQHFYVTRAEVNLTGGLDWKPDKRATLVPYAEKDIGTPEWGIRHGTYPQSDNAHFTATYRDINGAVNPAFALAARAMGLKQAWNHDAFFDYADRFMTWRLAEPAPANQPSPFLVAMWNAHRPNLR</sequence>
<protein>
    <submittedName>
        <fullName evidence="3">Uncharacterized protein</fullName>
    </submittedName>
</protein>
<evidence type="ECO:0000256" key="2">
    <source>
        <dbReference type="SAM" id="SignalP"/>
    </source>
</evidence>
<proteinExistence type="predicted"/>
<evidence type="ECO:0000313" key="3">
    <source>
        <dbReference type="EMBL" id="TSJ78413.1"/>
    </source>
</evidence>
<comment type="caution">
    <text evidence="3">The sequence shown here is derived from an EMBL/GenBank/DDBJ whole genome shotgun (WGS) entry which is preliminary data.</text>
</comment>
<keyword evidence="4" id="KW-1185">Reference proteome</keyword>
<evidence type="ECO:0000313" key="4">
    <source>
        <dbReference type="Proteomes" id="UP000315648"/>
    </source>
</evidence>
<organism evidence="3 4">
    <name type="scientific">Rariglobus hedericola</name>
    <dbReference type="NCBI Taxonomy" id="2597822"/>
    <lineage>
        <taxon>Bacteria</taxon>
        <taxon>Pseudomonadati</taxon>
        <taxon>Verrucomicrobiota</taxon>
        <taxon>Opitutia</taxon>
        <taxon>Opitutales</taxon>
        <taxon>Opitutaceae</taxon>
        <taxon>Rariglobus</taxon>
    </lineage>
</organism>
<accession>A0A556QP45</accession>
<feature type="region of interest" description="Disordered" evidence="1">
    <location>
        <begin position="62"/>
        <end position="83"/>
    </location>
</feature>
<dbReference type="OrthoDB" id="1410809at2"/>
<feature type="compositionally biased region" description="Polar residues" evidence="1">
    <location>
        <begin position="62"/>
        <end position="80"/>
    </location>
</feature>
<dbReference type="RefSeq" id="WP_144228754.1">
    <property type="nucleotide sequence ID" value="NZ_CBCRVV010000003.1"/>
</dbReference>
<reference evidence="3 4" key="1">
    <citation type="submission" date="2019-07" db="EMBL/GenBank/DDBJ databases">
        <title>Description of 53C-WASEF.</title>
        <authorList>
            <person name="Pitt A."/>
            <person name="Hahn M.W."/>
        </authorList>
    </citation>
    <scope>NUCLEOTIDE SEQUENCE [LARGE SCALE GENOMIC DNA]</scope>
    <source>
        <strain evidence="3 4">53C-WASEF</strain>
    </source>
</reference>
<evidence type="ECO:0000256" key="1">
    <source>
        <dbReference type="SAM" id="MobiDB-lite"/>
    </source>
</evidence>
<feature type="signal peptide" evidence="2">
    <location>
        <begin position="1"/>
        <end position="21"/>
    </location>
</feature>
<feature type="chain" id="PRO_5022060578" evidence="2">
    <location>
        <begin position="22"/>
        <end position="459"/>
    </location>
</feature>